<dbReference type="Gene3D" id="2.40.50.100">
    <property type="match status" value="1"/>
</dbReference>
<keyword evidence="4" id="KW-1185">Reference proteome</keyword>
<feature type="domain" description="p-hydroxybenzoic acid efflux pump subunit AaeA-like beta-barrel" evidence="2">
    <location>
        <begin position="249"/>
        <end position="343"/>
    </location>
</feature>
<dbReference type="EMBL" id="JAPDNS010000002">
    <property type="protein sequence ID" value="MCW3485416.1"/>
    <property type="molecule type" value="Genomic_DNA"/>
</dbReference>
<accession>A0ABT3IN70</accession>
<name>A0ABT3IN70_9BACT</name>
<comment type="caution">
    <text evidence="3">The sequence shown here is derived from an EMBL/GenBank/DDBJ whole genome shotgun (WGS) entry which is preliminary data.</text>
</comment>
<organism evidence="3 4">
    <name type="scientific">Chitinophaga nivalis</name>
    <dbReference type="NCBI Taxonomy" id="2991709"/>
    <lineage>
        <taxon>Bacteria</taxon>
        <taxon>Pseudomonadati</taxon>
        <taxon>Bacteroidota</taxon>
        <taxon>Chitinophagia</taxon>
        <taxon>Chitinophagales</taxon>
        <taxon>Chitinophagaceae</taxon>
        <taxon>Chitinophaga</taxon>
    </lineage>
</organism>
<gene>
    <name evidence="3" type="ORF">OL497_16015</name>
</gene>
<dbReference type="Pfam" id="PF25917">
    <property type="entry name" value="BSH_RND"/>
    <property type="match status" value="1"/>
</dbReference>
<evidence type="ECO:0000259" key="1">
    <source>
        <dbReference type="Pfam" id="PF25917"/>
    </source>
</evidence>
<sequence length="348" mass="38294">METKTKKTNQKITLLLSVLLLAGTVLGIREYNYYRHHEDTDDAQIDGDISPVVARIGGYVDSILFEENTRVTAGQALVVLDDRDYTVKLEQALAAQKGASQTLGISQAGIQATRAFSSRYKAEAEAARVKLWQATQDYERYQHLVKAGAITRQQYEHAKAAKDAAQAAYLASQEQYLATMEQMKSAQSQLAVTHTGIDQQQAAVDFARLQLTYTRMMAPATGLVSKKFIQQGQLVQAGQQLFSVVHDNSLYVTANFKETQLEHLRPGQPVTIKVDAFPGKPLQGTVYNYAPGTGARFALLPPDNATGNFVKVVQRVPVKIRITDYHQLQSLLCPGMSVKVSVTTTTAL</sequence>
<dbReference type="Proteomes" id="UP001207742">
    <property type="component" value="Unassembled WGS sequence"/>
</dbReference>
<dbReference type="SUPFAM" id="SSF111369">
    <property type="entry name" value="HlyD-like secretion proteins"/>
    <property type="match status" value="3"/>
</dbReference>
<feature type="domain" description="Multidrug resistance protein MdtA-like barrel-sandwich hybrid" evidence="1">
    <location>
        <begin position="52"/>
        <end position="245"/>
    </location>
</feature>
<dbReference type="Gene3D" id="1.10.287.470">
    <property type="entry name" value="Helix hairpin bin"/>
    <property type="match status" value="1"/>
</dbReference>
<dbReference type="Pfam" id="PF25963">
    <property type="entry name" value="Beta-barrel_AAEA"/>
    <property type="match status" value="1"/>
</dbReference>
<dbReference type="InterPro" id="IPR050739">
    <property type="entry name" value="MFP"/>
</dbReference>
<evidence type="ECO:0000313" key="3">
    <source>
        <dbReference type="EMBL" id="MCW3485416.1"/>
    </source>
</evidence>
<proteinExistence type="predicted"/>
<dbReference type="InterPro" id="IPR058625">
    <property type="entry name" value="MdtA-like_BSH"/>
</dbReference>
<protein>
    <submittedName>
        <fullName evidence="3">HlyD family secretion protein</fullName>
    </submittedName>
</protein>
<dbReference type="PANTHER" id="PTHR30386">
    <property type="entry name" value="MEMBRANE FUSION SUBUNIT OF EMRAB-TOLC MULTIDRUG EFFLUX PUMP"/>
    <property type="match status" value="1"/>
</dbReference>
<dbReference type="PANTHER" id="PTHR30386:SF24">
    <property type="entry name" value="MULTIDRUG RESISTANCE EFFLUX PUMP"/>
    <property type="match status" value="1"/>
</dbReference>
<dbReference type="Gene3D" id="2.40.30.170">
    <property type="match status" value="1"/>
</dbReference>
<evidence type="ECO:0000313" key="4">
    <source>
        <dbReference type="Proteomes" id="UP001207742"/>
    </source>
</evidence>
<dbReference type="RefSeq" id="WP_264731834.1">
    <property type="nucleotide sequence ID" value="NZ_JAPDNR010000001.1"/>
</dbReference>
<evidence type="ECO:0000259" key="2">
    <source>
        <dbReference type="Pfam" id="PF25963"/>
    </source>
</evidence>
<dbReference type="InterPro" id="IPR058634">
    <property type="entry name" value="AaeA-lik-b-barrel"/>
</dbReference>
<reference evidence="3 4" key="1">
    <citation type="submission" date="2022-10" db="EMBL/GenBank/DDBJ databases">
        <title>Chitinophaga nivalis PC15 sp. nov., isolated from Pyeongchang county, South Korea.</title>
        <authorList>
            <person name="Trinh H.N."/>
        </authorList>
    </citation>
    <scope>NUCLEOTIDE SEQUENCE [LARGE SCALE GENOMIC DNA]</scope>
    <source>
        <strain evidence="3 4">PC14</strain>
    </source>
</reference>